<evidence type="ECO:0008006" key="4">
    <source>
        <dbReference type="Google" id="ProtNLM"/>
    </source>
</evidence>
<reference evidence="2 3" key="1">
    <citation type="submission" date="2024-09" db="EMBL/GenBank/DDBJ databases">
        <authorList>
            <person name="Sun Q."/>
            <person name="Mori K."/>
        </authorList>
    </citation>
    <scope>NUCLEOTIDE SEQUENCE [LARGE SCALE GENOMIC DNA]</scope>
    <source>
        <strain evidence="2 3">CCM 7957</strain>
    </source>
</reference>
<feature type="transmembrane region" description="Helical" evidence="1">
    <location>
        <begin position="62"/>
        <end position="81"/>
    </location>
</feature>
<keyword evidence="1" id="KW-1133">Transmembrane helix</keyword>
<dbReference type="Proteomes" id="UP001589783">
    <property type="component" value="Unassembled WGS sequence"/>
</dbReference>
<evidence type="ECO:0000256" key="1">
    <source>
        <dbReference type="SAM" id="Phobius"/>
    </source>
</evidence>
<dbReference type="RefSeq" id="WP_382362951.1">
    <property type="nucleotide sequence ID" value="NZ_JBHLWV010000016.1"/>
</dbReference>
<protein>
    <recommendedName>
        <fullName evidence="4">Cardiolipin synthase N-terminal domain-containing protein</fullName>
    </recommendedName>
</protein>
<keyword evidence="1" id="KW-0812">Transmembrane</keyword>
<evidence type="ECO:0000313" key="2">
    <source>
        <dbReference type="EMBL" id="MFC0314837.1"/>
    </source>
</evidence>
<comment type="caution">
    <text evidence="2">The sequence shown here is derived from an EMBL/GenBank/DDBJ whole genome shotgun (WGS) entry which is preliminary data.</text>
</comment>
<keyword evidence="1" id="KW-0472">Membrane</keyword>
<dbReference type="EMBL" id="JBHLWV010000016">
    <property type="protein sequence ID" value="MFC0314837.1"/>
    <property type="molecule type" value="Genomic_DNA"/>
</dbReference>
<sequence>MANDDSAEKEAKRAVNQIAADNPLVPVWADLVIPLGVVGLLVMAVGLFLLARTPQLSARAVVAWAAAMILVPFAGAVFLFYRQTRLRSRAATPPGSRP</sequence>
<name>A0ABV6H7K5_9ACTN</name>
<evidence type="ECO:0000313" key="3">
    <source>
        <dbReference type="Proteomes" id="UP001589783"/>
    </source>
</evidence>
<accession>A0ABV6H7K5</accession>
<organism evidence="2 3">
    <name type="scientific">Gordonia phosphorivorans</name>
    <dbReference type="NCBI Taxonomy" id="1056982"/>
    <lineage>
        <taxon>Bacteria</taxon>
        <taxon>Bacillati</taxon>
        <taxon>Actinomycetota</taxon>
        <taxon>Actinomycetes</taxon>
        <taxon>Mycobacteriales</taxon>
        <taxon>Gordoniaceae</taxon>
        <taxon>Gordonia</taxon>
    </lineage>
</organism>
<keyword evidence="3" id="KW-1185">Reference proteome</keyword>
<proteinExistence type="predicted"/>
<feature type="transmembrane region" description="Helical" evidence="1">
    <location>
        <begin position="31"/>
        <end position="50"/>
    </location>
</feature>
<gene>
    <name evidence="2" type="ORF">ACFFJD_08230</name>
</gene>